<proteinExistence type="predicted"/>
<protein>
    <submittedName>
        <fullName evidence="3">Uncharacterized protein</fullName>
    </submittedName>
</protein>
<dbReference type="AlphaFoldDB" id="A0A915CZY6"/>
<sequence length="70" mass="7588">MLLCLLTLLKFVLSNPAIWDANIAHLSFTSTQPNPKLLNQQREMAVSKAHKGKGSIISLSSTSPLRAPTS</sequence>
<keyword evidence="2" id="KW-1185">Reference proteome</keyword>
<evidence type="ECO:0000313" key="3">
    <source>
        <dbReference type="WBParaSite" id="jg14360"/>
    </source>
</evidence>
<reference evidence="3" key="1">
    <citation type="submission" date="2022-11" db="UniProtKB">
        <authorList>
            <consortium name="WormBaseParasite"/>
        </authorList>
    </citation>
    <scope>IDENTIFICATION</scope>
</reference>
<name>A0A915CZY6_9BILA</name>
<dbReference type="WBParaSite" id="jg14360">
    <property type="protein sequence ID" value="jg14360"/>
    <property type="gene ID" value="jg14360"/>
</dbReference>
<evidence type="ECO:0000256" key="1">
    <source>
        <dbReference type="SAM" id="MobiDB-lite"/>
    </source>
</evidence>
<feature type="compositionally biased region" description="Polar residues" evidence="1">
    <location>
        <begin position="57"/>
        <end position="70"/>
    </location>
</feature>
<organism evidence="2 3">
    <name type="scientific">Ditylenchus dipsaci</name>
    <dbReference type="NCBI Taxonomy" id="166011"/>
    <lineage>
        <taxon>Eukaryota</taxon>
        <taxon>Metazoa</taxon>
        <taxon>Ecdysozoa</taxon>
        <taxon>Nematoda</taxon>
        <taxon>Chromadorea</taxon>
        <taxon>Rhabditida</taxon>
        <taxon>Tylenchina</taxon>
        <taxon>Tylenchomorpha</taxon>
        <taxon>Sphaerularioidea</taxon>
        <taxon>Anguinidae</taxon>
        <taxon>Anguininae</taxon>
        <taxon>Ditylenchus</taxon>
    </lineage>
</organism>
<feature type="region of interest" description="Disordered" evidence="1">
    <location>
        <begin position="49"/>
        <end position="70"/>
    </location>
</feature>
<dbReference type="Proteomes" id="UP000887574">
    <property type="component" value="Unplaced"/>
</dbReference>
<accession>A0A915CZY6</accession>
<evidence type="ECO:0000313" key="2">
    <source>
        <dbReference type="Proteomes" id="UP000887574"/>
    </source>
</evidence>